<evidence type="ECO:0000256" key="1">
    <source>
        <dbReference type="SAM" id="SignalP"/>
    </source>
</evidence>
<evidence type="ECO:0000313" key="3">
    <source>
        <dbReference type="Proteomes" id="UP000447434"/>
    </source>
</evidence>
<keyword evidence="3" id="KW-1185">Reference proteome</keyword>
<evidence type="ECO:0000313" key="2">
    <source>
        <dbReference type="EMBL" id="KAE9622265.1"/>
    </source>
</evidence>
<name>A0A6A4R5Z1_LUPAL</name>
<proteinExistence type="predicted"/>
<keyword evidence="1" id="KW-0732">Signal</keyword>
<feature type="signal peptide" evidence="1">
    <location>
        <begin position="1"/>
        <end position="25"/>
    </location>
</feature>
<dbReference type="EMBL" id="WOCE01000001">
    <property type="protein sequence ID" value="KAE9622265.1"/>
    <property type="molecule type" value="Genomic_DNA"/>
</dbReference>
<reference evidence="3" key="1">
    <citation type="journal article" date="2020" name="Nat. Commun.">
        <title>Genome sequence of the cluster root forming white lupin.</title>
        <authorList>
            <person name="Hufnagel B."/>
            <person name="Marques A."/>
            <person name="Soriano A."/>
            <person name="Marques L."/>
            <person name="Divol F."/>
            <person name="Doumas P."/>
            <person name="Sallet E."/>
            <person name="Mancinotti D."/>
            <person name="Carrere S."/>
            <person name="Marande W."/>
            <person name="Arribat S."/>
            <person name="Keller J."/>
            <person name="Huneau C."/>
            <person name="Blein T."/>
            <person name="Aime D."/>
            <person name="Laguerre M."/>
            <person name="Taylor J."/>
            <person name="Schubert V."/>
            <person name="Nelson M."/>
            <person name="Geu-Flores F."/>
            <person name="Crespi M."/>
            <person name="Gallardo-Guerrero K."/>
            <person name="Delaux P.-M."/>
            <person name="Salse J."/>
            <person name="Berges H."/>
            <person name="Guyot R."/>
            <person name="Gouzy J."/>
            <person name="Peret B."/>
        </authorList>
    </citation>
    <scope>NUCLEOTIDE SEQUENCE [LARGE SCALE GENOMIC DNA]</scope>
    <source>
        <strain evidence="3">cv. Amiga</strain>
    </source>
</reference>
<organism evidence="2 3">
    <name type="scientific">Lupinus albus</name>
    <name type="common">White lupine</name>
    <name type="synonym">Lupinus termis</name>
    <dbReference type="NCBI Taxonomy" id="3870"/>
    <lineage>
        <taxon>Eukaryota</taxon>
        <taxon>Viridiplantae</taxon>
        <taxon>Streptophyta</taxon>
        <taxon>Embryophyta</taxon>
        <taxon>Tracheophyta</taxon>
        <taxon>Spermatophyta</taxon>
        <taxon>Magnoliopsida</taxon>
        <taxon>eudicotyledons</taxon>
        <taxon>Gunneridae</taxon>
        <taxon>Pentapetalae</taxon>
        <taxon>rosids</taxon>
        <taxon>fabids</taxon>
        <taxon>Fabales</taxon>
        <taxon>Fabaceae</taxon>
        <taxon>Papilionoideae</taxon>
        <taxon>50 kb inversion clade</taxon>
        <taxon>genistoids sensu lato</taxon>
        <taxon>core genistoids</taxon>
        <taxon>Genisteae</taxon>
        <taxon>Lupinus</taxon>
    </lineage>
</organism>
<protein>
    <recommendedName>
        <fullName evidence="4">Defensin-like protein</fullName>
    </recommendedName>
</protein>
<sequence length="115" mass="12736">MAFPIYQQLFIGMFCIVALVSYAAAGTTVMSKDDDVPNCLSFCEHENKECDETCKGWGFNRPHAGICDEKEHCCSCLPSCYSSCNHDKDCQSTCKKEGYQNGGICDLKQNCCTCD</sequence>
<gene>
    <name evidence="2" type="ORF">Lalb_Chr01g0023411</name>
</gene>
<feature type="chain" id="PRO_5025686439" description="Defensin-like protein" evidence="1">
    <location>
        <begin position="26"/>
        <end position="115"/>
    </location>
</feature>
<evidence type="ECO:0008006" key="4">
    <source>
        <dbReference type="Google" id="ProtNLM"/>
    </source>
</evidence>
<dbReference type="Proteomes" id="UP000447434">
    <property type="component" value="Chromosome 1"/>
</dbReference>
<dbReference type="AlphaFoldDB" id="A0A6A4R5Z1"/>
<accession>A0A6A4R5Z1</accession>
<comment type="caution">
    <text evidence="2">The sequence shown here is derived from an EMBL/GenBank/DDBJ whole genome shotgun (WGS) entry which is preliminary data.</text>
</comment>